<name>A0AAD3HE10_9STRA</name>
<dbReference type="Proteomes" id="UP001054902">
    <property type="component" value="Unassembled WGS sequence"/>
</dbReference>
<dbReference type="AlphaFoldDB" id="A0AAD3HE10"/>
<protein>
    <submittedName>
        <fullName evidence="1">Uncharacterized protein</fullName>
    </submittedName>
</protein>
<comment type="caution">
    <text evidence="1">The sequence shown here is derived from an EMBL/GenBank/DDBJ whole genome shotgun (WGS) entry which is preliminary data.</text>
</comment>
<accession>A0AAD3HE10</accession>
<proteinExistence type="predicted"/>
<sequence length="342" mass="38701">MTIFMNPIMNSKLIAISVIFCLGVLKLHFDLTSAIKVGKETDKVSEKIFFQTLKRLLKPPQYQDQSDCTCGCFGKLDCPPMYDIKDVQTSSRVTMSNRILRYMIKAQNQLKESGKNYCHQALTMNRDELIVPLGGYCLKQLQNETDTSRGILTYPNGKSVTIPNKMHAPSHYLTTALLNFLQGEEIMSISEFGAGIGNLGVELKNKLPGSFIYRGFDGAPDVEEFTYGFIKYADLTVILNVPKSEWAMSINVGEHVPSTSEGLFIRNLHANNCKGIVLSWQTPEQEGIGHINLHTNFYLIDRFQQLGYIFDDDTTRSFKRVMHPESPYQLSLLIFRRSVPIC</sequence>
<evidence type="ECO:0000313" key="2">
    <source>
        <dbReference type="Proteomes" id="UP001054902"/>
    </source>
</evidence>
<evidence type="ECO:0000313" key="1">
    <source>
        <dbReference type="EMBL" id="GFH60185.1"/>
    </source>
</evidence>
<keyword evidence="2" id="KW-1185">Reference proteome</keyword>
<organism evidence="1 2">
    <name type="scientific">Chaetoceros tenuissimus</name>
    <dbReference type="NCBI Taxonomy" id="426638"/>
    <lineage>
        <taxon>Eukaryota</taxon>
        <taxon>Sar</taxon>
        <taxon>Stramenopiles</taxon>
        <taxon>Ochrophyta</taxon>
        <taxon>Bacillariophyta</taxon>
        <taxon>Coscinodiscophyceae</taxon>
        <taxon>Chaetocerotophycidae</taxon>
        <taxon>Chaetocerotales</taxon>
        <taxon>Chaetocerotaceae</taxon>
        <taxon>Chaetoceros</taxon>
    </lineage>
</organism>
<gene>
    <name evidence="1" type="ORF">CTEN210_16662</name>
</gene>
<reference evidence="1 2" key="1">
    <citation type="journal article" date="2021" name="Sci. Rep.">
        <title>The genome of the diatom Chaetoceros tenuissimus carries an ancient integrated fragment of an extant virus.</title>
        <authorList>
            <person name="Hongo Y."/>
            <person name="Kimura K."/>
            <person name="Takaki Y."/>
            <person name="Yoshida Y."/>
            <person name="Baba S."/>
            <person name="Kobayashi G."/>
            <person name="Nagasaki K."/>
            <person name="Hano T."/>
            <person name="Tomaru Y."/>
        </authorList>
    </citation>
    <scope>NUCLEOTIDE SEQUENCE [LARGE SCALE GENOMIC DNA]</scope>
    <source>
        <strain evidence="1 2">NIES-3715</strain>
    </source>
</reference>
<dbReference type="EMBL" id="BLLK01000069">
    <property type="protein sequence ID" value="GFH60185.1"/>
    <property type="molecule type" value="Genomic_DNA"/>
</dbReference>